<dbReference type="OrthoDB" id="1120571at2"/>
<feature type="chain" id="PRO_5006599438" evidence="1">
    <location>
        <begin position="23"/>
        <end position="692"/>
    </location>
</feature>
<dbReference type="EMBL" id="CP013118">
    <property type="protein sequence ID" value="ALO16808.1"/>
    <property type="molecule type" value="Genomic_DNA"/>
</dbReference>
<dbReference type="InterPro" id="IPR008969">
    <property type="entry name" value="CarboxyPept-like_regulatory"/>
</dbReference>
<dbReference type="Pfam" id="PF13715">
    <property type="entry name" value="CarbopepD_reg_2"/>
    <property type="match status" value="1"/>
</dbReference>
<evidence type="ECO:0000313" key="3">
    <source>
        <dbReference type="Proteomes" id="UP000064893"/>
    </source>
</evidence>
<evidence type="ECO:0000313" key="2">
    <source>
        <dbReference type="EMBL" id="ALO16808.1"/>
    </source>
</evidence>
<keyword evidence="3" id="KW-1185">Reference proteome</keyword>
<feature type="signal peptide" evidence="1">
    <location>
        <begin position="1"/>
        <end position="22"/>
    </location>
</feature>
<dbReference type="Gene3D" id="1.25.40.10">
    <property type="entry name" value="Tetratricopeptide repeat domain"/>
    <property type="match status" value="1"/>
</dbReference>
<dbReference type="Proteomes" id="UP000064893">
    <property type="component" value="Chromosome"/>
</dbReference>
<dbReference type="SUPFAM" id="SSF49464">
    <property type="entry name" value="Carboxypeptidase regulatory domain-like"/>
    <property type="match status" value="1"/>
</dbReference>
<name>A0A0S2I318_9BACT</name>
<dbReference type="InterPro" id="IPR011990">
    <property type="entry name" value="TPR-like_helical_dom_sf"/>
</dbReference>
<sequence length="692" mass="80685" precursor="true">MFTIKRMKYFLLFFFIQSITFAQSYNNIQILDASSGSPLAYARIYNTETGRGFITNEDGVFRNAFSDSTNVKPIVRISYIGYETAFYSPAMLTSLSRIMLKTNTYSLAEVVVRPKSWAMDFLHEVIKRHKKLQVKPTLAKAYYSSYSTIDNQPVEVLELLANGAADLTEVQELRYKSGRIAHAPFNNTYFLNLQPRKYITSFKPFDNQRTTFPATFTGNNRLANNLFYDVTFVKEEYTTDDTLYHFECNSKKSWLMHAKLIASKKHRLFQSVKYSHEQVPPDLFQPINPTDRITSGQFSITATYDLKMKTINSVSLGYNIDYLFANGKQSKIKMQANNLFYDFNITFIDILGINTNDINDYDLVYNMPYFEQLWQHETQGISKRQETYIDFFKKNGSLVNYGTLQTYLETYIDRFRRWTPRRLQFEELNAASLYWYKKHENDHLDYNPAELIRIEAQNVFDVVELNDTVLWDMKTIIDLNESFCFLVPDTSLYAYMNIYFDLYKITENELSRAISQSKQPQSVVNIIKTIDQMSNKRLAEYIKNVRLGGNTGELAHWNKIIDKELNINNIDSARIYYNNRKQGDSIVYNPVEGSTTFIHDYYDKYSKSSFYNNGIILTKRGKIDAAIAAFTRSIDSVENEPYAYYNRALLYIKQQDTTSACIDLKEALKQGVAESKNLINRYCRKSKNETIE</sequence>
<reference evidence="2 3" key="1">
    <citation type="submission" date="2015-11" db="EMBL/GenBank/DDBJ databases">
        <title>Description and complete genome sequence of a novel strain predominating in hypersaline microbial mats and representing a new family of the Bacteriodetes phylum.</title>
        <authorList>
            <person name="Spring S."/>
            <person name="Bunk B."/>
            <person name="Sproer C."/>
            <person name="Klenk H.-P."/>
        </authorList>
    </citation>
    <scope>NUCLEOTIDE SEQUENCE [LARGE SCALE GENOMIC DNA]</scope>
    <source>
        <strain evidence="2 3">L21-Spi-D4</strain>
    </source>
</reference>
<accession>A0A0S2I318</accession>
<proteinExistence type="predicted"/>
<dbReference type="RefSeq" id="WP_057954157.1">
    <property type="nucleotide sequence ID" value="NZ_CP013118.1"/>
</dbReference>
<dbReference type="AlphaFoldDB" id="A0A0S2I318"/>
<evidence type="ECO:0000256" key="1">
    <source>
        <dbReference type="SAM" id="SignalP"/>
    </source>
</evidence>
<dbReference type="SUPFAM" id="SSF48452">
    <property type="entry name" value="TPR-like"/>
    <property type="match status" value="1"/>
</dbReference>
<dbReference type="STRING" id="1307839.L21SP5_03193"/>
<protein>
    <submittedName>
        <fullName evidence="2">Tetratricopeptide repeat</fullName>
    </submittedName>
</protein>
<keyword evidence="1" id="KW-0732">Signal</keyword>
<gene>
    <name evidence="2" type="ORF">L21SP5_03193</name>
</gene>
<organism evidence="2 3">
    <name type="scientific">Salinivirga cyanobacteriivorans</name>
    <dbReference type="NCBI Taxonomy" id="1307839"/>
    <lineage>
        <taxon>Bacteria</taxon>
        <taxon>Pseudomonadati</taxon>
        <taxon>Bacteroidota</taxon>
        <taxon>Bacteroidia</taxon>
        <taxon>Bacteroidales</taxon>
        <taxon>Salinivirgaceae</taxon>
        <taxon>Salinivirga</taxon>
    </lineage>
</organism>
<dbReference type="KEGG" id="blq:L21SP5_03193"/>